<evidence type="ECO:0000313" key="1">
    <source>
        <dbReference type="EMBL" id="PPQ35365.1"/>
    </source>
</evidence>
<organism evidence="1 2">
    <name type="scientific">Rhodopila globiformis</name>
    <name type="common">Rhodopseudomonas globiformis</name>
    <dbReference type="NCBI Taxonomy" id="1071"/>
    <lineage>
        <taxon>Bacteria</taxon>
        <taxon>Pseudomonadati</taxon>
        <taxon>Pseudomonadota</taxon>
        <taxon>Alphaproteobacteria</taxon>
        <taxon>Acetobacterales</taxon>
        <taxon>Acetobacteraceae</taxon>
        <taxon>Rhodopila</taxon>
    </lineage>
</organism>
<gene>
    <name evidence="1" type="ORF">CCS01_07720</name>
</gene>
<proteinExistence type="predicted"/>
<dbReference type="OrthoDB" id="9799428at2"/>
<dbReference type="Proteomes" id="UP000239724">
    <property type="component" value="Unassembled WGS sequence"/>
</dbReference>
<sequence length="78" mass="8797">MTRLAPDHIHLRSLDREATARCKDKAGAQVVKSPRPMDRRVSILVSGGQKMFIAKALLHSKMVKRRRLAGGGRYFRVV</sequence>
<name>A0A2S6NKF9_RHOGL</name>
<comment type="caution">
    <text evidence="1">The sequence shown here is derived from an EMBL/GenBank/DDBJ whole genome shotgun (WGS) entry which is preliminary data.</text>
</comment>
<dbReference type="AlphaFoldDB" id="A0A2S6NKF9"/>
<dbReference type="RefSeq" id="WP_104518271.1">
    <property type="nucleotide sequence ID" value="NZ_NHRY01000074.1"/>
</dbReference>
<dbReference type="EMBL" id="NHRY01000074">
    <property type="protein sequence ID" value="PPQ35365.1"/>
    <property type="molecule type" value="Genomic_DNA"/>
</dbReference>
<accession>A0A2S6NKF9</accession>
<reference evidence="1 2" key="1">
    <citation type="journal article" date="2018" name="Arch. Microbiol.">
        <title>New insights into the metabolic potential of the phototrophic purple bacterium Rhodopila globiformis DSM 161(T) from its draft genome sequence and evidence for a vanadium-dependent nitrogenase.</title>
        <authorList>
            <person name="Imhoff J.F."/>
            <person name="Rahn T."/>
            <person name="Kunzel S."/>
            <person name="Neulinger S.C."/>
        </authorList>
    </citation>
    <scope>NUCLEOTIDE SEQUENCE [LARGE SCALE GENOMIC DNA]</scope>
    <source>
        <strain evidence="1 2">DSM 161</strain>
    </source>
</reference>
<protein>
    <submittedName>
        <fullName evidence="1">Uncharacterized protein</fullName>
    </submittedName>
</protein>
<evidence type="ECO:0000313" key="2">
    <source>
        <dbReference type="Proteomes" id="UP000239724"/>
    </source>
</evidence>
<keyword evidence="2" id="KW-1185">Reference proteome</keyword>